<gene>
    <name evidence="11" type="ORF">KC01_LOCUS27320</name>
</gene>
<proteinExistence type="inferred from homology"/>
<protein>
    <recommendedName>
        <fullName evidence="10">LITAF domain-containing protein</fullName>
    </recommendedName>
</protein>
<dbReference type="EMBL" id="OZ035845">
    <property type="protein sequence ID" value="CAL1598971.1"/>
    <property type="molecule type" value="Genomic_DNA"/>
</dbReference>
<comment type="subcellular location">
    <subcellularLocation>
        <location evidence="1">Endosome membrane</location>
        <topology evidence="1">Peripheral membrane protein</topology>
        <orientation evidence="1">Cytoplasmic side</orientation>
    </subcellularLocation>
    <subcellularLocation>
        <location evidence="2">Late endosome membrane</location>
    </subcellularLocation>
    <subcellularLocation>
        <location evidence="3">Lysosome membrane</location>
        <topology evidence="3">Peripheral membrane protein</topology>
        <orientation evidence="3">Cytoplasmic side</orientation>
    </subcellularLocation>
</comment>
<name>A0AAV2LBX0_KNICA</name>
<evidence type="ECO:0000256" key="8">
    <source>
        <dbReference type="SAM" id="MobiDB-lite"/>
    </source>
</evidence>
<evidence type="ECO:0000256" key="6">
    <source>
        <dbReference type="ARBA" id="ARBA00022833"/>
    </source>
</evidence>
<dbReference type="GO" id="GO:0098560">
    <property type="term" value="C:cytoplasmic side of late endosome membrane"/>
    <property type="evidence" value="ECO:0007669"/>
    <property type="project" value="TreeGrafter"/>
</dbReference>
<keyword evidence="5" id="KW-0479">Metal-binding</keyword>
<evidence type="ECO:0000256" key="7">
    <source>
        <dbReference type="ARBA" id="ARBA00023136"/>
    </source>
</evidence>
<evidence type="ECO:0000256" key="4">
    <source>
        <dbReference type="ARBA" id="ARBA00005975"/>
    </source>
</evidence>
<evidence type="ECO:0000313" key="11">
    <source>
        <dbReference type="EMBL" id="CAL1598971.1"/>
    </source>
</evidence>
<reference evidence="11 12" key="1">
    <citation type="submission" date="2024-04" db="EMBL/GenBank/DDBJ databases">
        <authorList>
            <person name="Waldvogel A.-M."/>
            <person name="Schoenle A."/>
        </authorList>
    </citation>
    <scope>NUCLEOTIDE SEQUENCE [LARGE SCALE GENOMIC DNA]</scope>
</reference>
<dbReference type="InterPro" id="IPR037519">
    <property type="entry name" value="LITAF_fam"/>
</dbReference>
<dbReference type="GO" id="GO:0005634">
    <property type="term" value="C:nucleus"/>
    <property type="evidence" value="ECO:0007669"/>
    <property type="project" value="TreeGrafter"/>
</dbReference>
<keyword evidence="9" id="KW-0812">Transmembrane</keyword>
<feature type="domain" description="LITAF" evidence="10">
    <location>
        <begin position="82"/>
        <end position="162"/>
    </location>
</feature>
<feature type="region of interest" description="Disordered" evidence="8">
    <location>
        <begin position="48"/>
        <end position="72"/>
    </location>
</feature>
<evidence type="ECO:0000256" key="3">
    <source>
        <dbReference type="ARBA" id="ARBA00004630"/>
    </source>
</evidence>
<keyword evidence="9" id="KW-1133">Transmembrane helix</keyword>
<keyword evidence="6" id="KW-0862">Zinc</keyword>
<comment type="similarity">
    <text evidence="4">Belongs to the CDIP1/LITAF family.</text>
</comment>
<evidence type="ECO:0000259" key="10">
    <source>
        <dbReference type="PROSITE" id="PS51837"/>
    </source>
</evidence>
<evidence type="ECO:0000313" key="12">
    <source>
        <dbReference type="Proteomes" id="UP001497482"/>
    </source>
</evidence>
<dbReference type="Pfam" id="PF10601">
    <property type="entry name" value="zf-LITAF-like"/>
    <property type="match status" value="1"/>
</dbReference>
<dbReference type="Proteomes" id="UP001497482">
    <property type="component" value="Chromosome 23"/>
</dbReference>
<accession>A0AAV2LBX0</accession>
<dbReference type="InterPro" id="IPR006629">
    <property type="entry name" value="LITAF"/>
</dbReference>
<dbReference type="SMART" id="SM00714">
    <property type="entry name" value="LITAF"/>
    <property type="match status" value="1"/>
</dbReference>
<evidence type="ECO:0000256" key="2">
    <source>
        <dbReference type="ARBA" id="ARBA00004414"/>
    </source>
</evidence>
<dbReference type="AlphaFoldDB" id="A0AAV2LBX0"/>
<keyword evidence="7 9" id="KW-0472">Membrane</keyword>
<evidence type="ECO:0000256" key="1">
    <source>
        <dbReference type="ARBA" id="ARBA00004125"/>
    </source>
</evidence>
<evidence type="ECO:0000256" key="9">
    <source>
        <dbReference type="SAM" id="Phobius"/>
    </source>
</evidence>
<dbReference type="PROSITE" id="PS51837">
    <property type="entry name" value="LITAF"/>
    <property type="match status" value="1"/>
</dbReference>
<feature type="transmembrane region" description="Helical" evidence="9">
    <location>
        <begin position="121"/>
        <end position="140"/>
    </location>
</feature>
<sequence length="163" mass="17929">MMLVRSEGLAQENVLNPLTGHVTLSPVIYNAENDGGVYTLPPLHFIPTAPPQLEEQDTPEPSPPSEEAVPPEPHIEVNLQEKDGMQIISAECLGQDGAFTMCPSCEQVVFTQTKKINGESVWIMSCIVAVVGLCFIAFCLDQLKSVRHKCPQCRSTIHTFHPF</sequence>
<dbReference type="GO" id="GO:0008270">
    <property type="term" value="F:zinc ion binding"/>
    <property type="evidence" value="ECO:0007669"/>
    <property type="project" value="TreeGrafter"/>
</dbReference>
<keyword evidence="12" id="KW-1185">Reference proteome</keyword>
<dbReference type="GO" id="GO:0098574">
    <property type="term" value="C:cytoplasmic side of lysosomal membrane"/>
    <property type="evidence" value="ECO:0007669"/>
    <property type="project" value="TreeGrafter"/>
</dbReference>
<dbReference type="PANTHER" id="PTHR23292">
    <property type="entry name" value="LIPOPOLYSACCHARIDE-INDUCED TUMOR NECROSIS FACTOR-ALPHA FACTOR"/>
    <property type="match status" value="1"/>
</dbReference>
<evidence type="ECO:0000256" key="5">
    <source>
        <dbReference type="ARBA" id="ARBA00022723"/>
    </source>
</evidence>
<dbReference type="PANTHER" id="PTHR23292:SF35">
    <property type="entry name" value="LITAF DOMAIN-CONTAINING PROTEIN"/>
    <property type="match status" value="1"/>
</dbReference>
<organism evidence="11 12">
    <name type="scientific">Knipowitschia caucasica</name>
    <name type="common">Caucasian dwarf goby</name>
    <name type="synonym">Pomatoschistus caucasicus</name>
    <dbReference type="NCBI Taxonomy" id="637954"/>
    <lineage>
        <taxon>Eukaryota</taxon>
        <taxon>Metazoa</taxon>
        <taxon>Chordata</taxon>
        <taxon>Craniata</taxon>
        <taxon>Vertebrata</taxon>
        <taxon>Euteleostomi</taxon>
        <taxon>Actinopterygii</taxon>
        <taxon>Neopterygii</taxon>
        <taxon>Teleostei</taxon>
        <taxon>Neoteleostei</taxon>
        <taxon>Acanthomorphata</taxon>
        <taxon>Gobiaria</taxon>
        <taxon>Gobiiformes</taxon>
        <taxon>Gobioidei</taxon>
        <taxon>Gobiidae</taxon>
        <taxon>Gobiinae</taxon>
        <taxon>Knipowitschia</taxon>
    </lineage>
</organism>